<reference evidence="2" key="1">
    <citation type="submission" date="2020-05" db="UniProtKB">
        <authorList>
            <consortium name="EnsemblMetazoa"/>
        </authorList>
    </citation>
    <scope>IDENTIFICATION</scope>
    <source>
        <strain evidence="2">Aabys</strain>
    </source>
</reference>
<feature type="compositionally biased region" description="Low complexity" evidence="1">
    <location>
        <begin position="81"/>
        <end position="94"/>
    </location>
</feature>
<proteinExistence type="predicted"/>
<accession>A0A1I8NJT4</accession>
<feature type="compositionally biased region" description="Low complexity" evidence="1">
    <location>
        <begin position="1"/>
        <end position="30"/>
    </location>
</feature>
<feature type="region of interest" description="Disordered" evidence="1">
    <location>
        <begin position="121"/>
        <end position="160"/>
    </location>
</feature>
<feature type="region of interest" description="Disordered" evidence="1">
    <location>
        <begin position="287"/>
        <end position="322"/>
    </location>
</feature>
<name>A0A1I8NJT4_MUSDO</name>
<dbReference type="AlphaFoldDB" id="A0A1I8NJT4"/>
<sequence>MQANVVANSTAAAPTTTAAKTTSSSTINNNRKTQVVGSSINNNKNNHFSNSNKLLASAAATTTTAMQNGISGSLSSGNPKNLLNHHQQNQQQQHSMKRLSILNTNKHLPDQQQQQIYQLQPFPPPSMLHQTNPRSSLGSASPHFSYTLQNNKTTNNKSPQAFYHNSLKAKDLKVLKLSLARDHNGDKDDDDDDDSYGGENAIMDDILADNRGDEDSDYYMPSSLEILGIQKALENLEKSVGKTVDDDDGDNDDLEAGDNLVVQSTIMANDFETTKNATNSLLKLQQQKHENREYEQQQQPENDEQNITKTTTTTTTNRLWYH</sequence>
<evidence type="ECO:0000256" key="1">
    <source>
        <dbReference type="SAM" id="MobiDB-lite"/>
    </source>
</evidence>
<dbReference type="VEuPathDB" id="VectorBase:MDOMA2_018305"/>
<evidence type="ECO:0000313" key="2">
    <source>
        <dbReference type="EnsemblMetazoa" id="MDOA016288-PA"/>
    </source>
</evidence>
<dbReference type="EnsemblMetazoa" id="MDOA016288-RA">
    <property type="protein sequence ID" value="MDOA016288-PA"/>
    <property type="gene ID" value="MDOA016288"/>
</dbReference>
<feature type="compositionally biased region" description="Polar residues" evidence="1">
    <location>
        <begin position="128"/>
        <end position="159"/>
    </location>
</feature>
<dbReference type="VEuPathDB" id="VectorBase:MDOA016288"/>
<protein>
    <submittedName>
        <fullName evidence="2">Uncharacterized protein</fullName>
    </submittedName>
</protein>
<feature type="region of interest" description="Disordered" evidence="1">
    <location>
        <begin position="1"/>
        <end position="31"/>
    </location>
</feature>
<feature type="compositionally biased region" description="Polar residues" evidence="1">
    <location>
        <begin position="68"/>
        <end position="79"/>
    </location>
</feature>
<organism evidence="2">
    <name type="scientific">Musca domestica</name>
    <name type="common">House fly</name>
    <dbReference type="NCBI Taxonomy" id="7370"/>
    <lineage>
        <taxon>Eukaryota</taxon>
        <taxon>Metazoa</taxon>
        <taxon>Ecdysozoa</taxon>
        <taxon>Arthropoda</taxon>
        <taxon>Hexapoda</taxon>
        <taxon>Insecta</taxon>
        <taxon>Pterygota</taxon>
        <taxon>Neoptera</taxon>
        <taxon>Endopterygota</taxon>
        <taxon>Diptera</taxon>
        <taxon>Brachycera</taxon>
        <taxon>Muscomorpha</taxon>
        <taxon>Muscoidea</taxon>
        <taxon>Muscidae</taxon>
        <taxon>Musca</taxon>
    </lineage>
</organism>
<feature type="region of interest" description="Disordered" evidence="1">
    <location>
        <begin position="68"/>
        <end position="95"/>
    </location>
</feature>